<dbReference type="InterPro" id="IPR004960">
    <property type="entry name" value="LipA_acyltrans"/>
</dbReference>
<keyword evidence="9 12" id="KW-1133">Transmembrane helix</keyword>
<evidence type="ECO:0000256" key="13">
    <source>
        <dbReference type="HAMAP-Rule" id="MF_01944"/>
    </source>
</evidence>
<name>A0ABM5PFQ9_BIBTR</name>
<dbReference type="NCBIfam" id="TIGR01948">
    <property type="entry name" value="rnfE"/>
    <property type="match status" value="1"/>
</dbReference>
<keyword evidence="11 13" id="KW-0012">Acyltransferase</keyword>
<comment type="catalytic activity">
    <reaction evidence="13">
        <text>an alpha-Kdo-(2-&gt;4)-alpha-Kdo-(2-&gt;6)-(acyl)-lipid IVA + a fatty acyl-[ACP] = an alpha-Kdo-(2-&gt;4)-alpha-Kdo-(2-&gt;6)-lipid A + holo-[ACP]</text>
        <dbReference type="Rhea" id="RHEA:69400"/>
        <dbReference type="Rhea" id="RHEA-COMP:9685"/>
        <dbReference type="Rhea" id="RHEA-COMP:14125"/>
        <dbReference type="ChEBI" id="CHEBI:64479"/>
        <dbReference type="ChEBI" id="CHEBI:138651"/>
        <dbReference type="ChEBI" id="CHEBI:176430"/>
        <dbReference type="ChEBI" id="CHEBI:176431"/>
        <dbReference type="EC" id="2.3.1.243"/>
    </reaction>
</comment>
<dbReference type="NCBIfam" id="NF009070">
    <property type="entry name" value="PRK12405.1"/>
    <property type="match status" value="1"/>
</dbReference>
<comment type="subunit">
    <text evidence="12">The complex is composed of six subunits: RnfA, RnfB, RnfC, RnfD, RnfE and RnfG.</text>
</comment>
<dbReference type="Pfam" id="PF02508">
    <property type="entry name" value="Rnf-Nqr"/>
    <property type="match status" value="1"/>
</dbReference>
<dbReference type="HAMAP" id="MF_00478">
    <property type="entry name" value="RsxE_RnfE"/>
    <property type="match status" value="1"/>
</dbReference>
<dbReference type="CDD" id="cd07984">
    <property type="entry name" value="LPLAT_LABLAT-like"/>
    <property type="match status" value="1"/>
</dbReference>
<dbReference type="Pfam" id="PF03279">
    <property type="entry name" value="Lip_A_acyltrans"/>
    <property type="match status" value="1"/>
</dbReference>
<comment type="subcellular location">
    <subcellularLocation>
        <location evidence="12">Cell inner membrane</location>
        <topology evidence="12">Multi-pass membrane protein</topology>
    </subcellularLocation>
    <subcellularLocation>
        <location evidence="13">Cell inner membrane</location>
        <topology evidence="13">Single-pass membrane protein</topology>
    </subcellularLocation>
    <subcellularLocation>
        <location evidence="1">Endomembrane system</location>
        <topology evidence="1">Multi-pass membrane protein</topology>
    </subcellularLocation>
</comment>
<feature type="short sequence motif" description="HXXXXD motif" evidence="13">
    <location>
        <begin position="377"/>
        <end position="382"/>
    </location>
</feature>
<keyword evidence="15" id="KW-1185">Reference proteome</keyword>
<feature type="transmembrane region" description="Helical" evidence="12">
    <location>
        <begin position="88"/>
        <end position="109"/>
    </location>
</feature>
<keyword evidence="7 12" id="KW-1278">Translocase</keyword>
<dbReference type="InterPro" id="IPR003667">
    <property type="entry name" value="NqrDE/RnfAE"/>
</dbReference>
<accession>A0ABM5PFQ9</accession>
<keyword evidence="6 12" id="KW-0812">Transmembrane</keyword>
<dbReference type="NCBIfam" id="NF006507">
    <property type="entry name" value="PRK08943.1"/>
    <property type="match status" value="1"/>
</dbReference>
<dbReference type="EMBL" id="CP006955">
    <property type="protein sequence ID" value="AHG84569.1"/>
    <property type="molecule type" value="Genomic_DNA"/>
</dbReference>
<comment type="similarity">
    <text evidence="13">Belongs to the LpxL/LpxM/LpxP family. LpxM subfamily.</text>
</comment>
<comment type="function">
    <text evidence="13">Catalyzes the transfer of an acyl chain from an acyl-[acyl-carrier-protein] (ACP) to a Kdo(2)-(acyl)-lipid IV(A) to form a Kdo(2)-lipid A.</text>
</comment>
<keyword evidence="10 12" id="KW-0472">Membrane</keyword>
<evidence type="ECO:0000256" key="10">
    <source>
        <dbReference type="ARBA" id="ARBA00023136"/>
    </source>
</evidence>
<evidence type="ECO:0000256" key="8">
    <source>
        <dbReference type="ARBA" id="ARBA00022982"/>
    </source>
</evidence>
<dbReference type="EC" id="2.3.1.243" evidence="13"/>
<dbReference type="Proteomes" id="UP000019092">
    <property type="component" value="Chromosome"/>
</dbReference>
<dbReference type="InterPro" id="IPR011921">
    <property type="entry name" value="Lipid_A_MsbB"/>
</dbReference>
<evidence type="ECO:0000256" key="5">
    <source>
        <dbReference type="ARBA" id="ARBA00022679"/>
    </source>
</evidence>
<keyword evidence="2 12" id="KW-0813">Transport</keyword>
<comment type="similarity">
    <text evidence="12">Belongs to the NqrDE/RnfAE family.</text>
</comment>
<sequence length="551" mass="62142">MSEKIEITQIDDTPKVEPTNWKQLFTQGVWSNNGALVQLLGLCPLLAVSNNVTNALGLGLATLLVLTATNTVVSVFRHITPHDIRIPIYVMIIATAVTTIQLLMNAFAYPVYQSLGIFIPLIVTNCIVIGRAEAFASKNGVLQSAFDGFAMGLGMTLALVVLGAMRELIGNGTLFDGLDLLLGDWAKSLRLDILAFDHGLLLAILPPGAFIGLGVILALKNIVDRKKNKKEIEKMERFTYRDGYQHQFRKEYLHPKYWGIWLGVLGLVLLAFIPYRLRDKFAAWVGRQAYKIIKQKGNKQYHRAETNLRYCFPKWSSQQRENVIEKMFVTVGQTMLGIGEIALRSPKHLQSRCEFPDLAIVQAAKNSGKNVILLVPHTWSIDASGIAMHTFGMPMTSMYHPHHNPLVDWLWNATRERFGGKMHARQNGIKPFLADVRKGELGYFLPDEDFGEENSVYVPFFATEKATLPGLNKMAKVANAVVIPMFPIYNAEKGKYQIEILPQIEFDGTAEQSARAMNEVIEYFVTKNPEQYVWILRLLKTRRDGEDIYRR</sequence>
<dbReference type="PANTHER" id="PTHR30586">
    <property type="entry name" value="ELECTRON TRANSPORT COMPLEX PROTEIN RNFE"/>
    <property type="match status" value="1"/>
</dbReference>
<evidence type="ECO:0000256" key="3">
    <source>
        <dbReference type="ARBA" id="ARBA00022475"/>
    </source>
</evidence>
<reference evidence="14 15" key="1">
    <citation type="submission" date="2013-12" db="EMBL/GenBank/DDBJ databases">
        <title>Annotation of the Bibersteinia trehalosi USDA-ARS-USMARC-189 complete genome.</title>
        <authorList>
            <person name="Harhay G.P."/>
            <person name="McVey S."/>
            <person name="Clawson M.L."/>
            <person name="Bono J."/>
            <person name="Heaton M.P."/>
            <person name="Chitko-Mckown C.G."/>
            <person name="Harhay D.M."/>
            <person name="Smith T.P.L."/>
        </authorList>
    </citation>
    <scope>NUCLEOTIDE SEQUENCE [LARGE SCALE GENOMIC DNA]</scope>
    <source>
        <strain evidence="14 15">USDA-ARS-USMARC-189</strain>
    </source>
</reference>
<organism evidence="14 15">
    <name type="scientific">Bibersteinia trehalosi USDA-ARS-USMARC-189</name>
    <dbReference type="NCBI Taxonomy" id="1263831"/>
    <lineage>
        <taxon>Bacteria</taxon>
        <taxon>Pseudomonadati</taxon>
        <taxon>Pseudomonadota</taxon>
        <taxon>Gammaproteobacteria</taxon>
        <taxon>Pasteurellales</taxon>
        <taxon>Pasteurellaceae</taxon>
        <taxon>Bibersteinia</taxon>
    </lineage>
</organism>
<feature type="transmembrane region" description="Helical" evidence="12">
    <location>
        <begin position="55"/>
        <end position="76"/>
    </location>
</feature>
<feature type="transmembrane region" description="Helical" evidence="12">
    <location>
        <begin position="115"/>
        <end position="132"/>
    </location>
</feature>
<evidence type="ECO:0000256" key="2">
    <source>
        <dbReference type="ARBA" id="ARBA00022448"/>
    </source>
</evidence>
<feature type="transmembrane region" description="Helical" evidence="12">
    <location>
        <begin position="144"/>
        <end position="165"/>
    </location>
</feature>
<evidence type="ECO:0000256" key="11">
    <source>
        <dbReference type="ARBA" id="ARBA00023315"/>
    </source>
</evidence>
<comment type="pathway">
    <text evidence="13">Glycolipid biosynthesis; KDO(2)-lipid A biosynthesis; KDO(2)-lipid A from CMP-3-deoxy-D-manno-octulosonate and lipid IV(A): step 4/4.</text>
</comment>
<comment type="caution">
    <text evidence="13">Lacks conserved residue(s) required for the propagation of feature annotation.</text>
</comment>
<dbReference type="InterPro" id="IPR010968">
    <property type="entry name" value="RnfE"/>
</dbReference>
<proteinExistence type="inferred from homology"/>
<evidence type="ECO:0000256" key="1">
    <source>
        <dbReference type="ARBA" id="ARBA00004127"/>
    </source>
</evidence>
<evidence type="ECO:0000256" key="12">
    <source>
        <dbReference type="HAMAP-Rule" id="MF_00478"/>
    </source>
</evidence>
<feature type="transmembrane region" description="Helical" evidence="12">
    <location>
        <begin position="257"/>
        <end position="277"/>
    </location>
</feature>
<evidence type="ECO:0000313" key="15">
    <source>
        <dbReference type="Proteomes" id="UP000019092"/>
    </source>
</evidence>
<dbReference type="EC" id="7.-.-.-" evidence="12"/>
<keyword evidence="4 12" id="KW-0997">Cell inner membrane</keyword>
<dbReference type="HAMAP" id="MF_01944">
    <property type="entry name" value="Lipid_A_LpxM"/>
    <property type="match status" value="1"/>
</dbReference>
<evidence type="ECO:0000313" key="14">
    <source>
        <dbReference type="EMBL" id="AHG84569.1"/>
    </source>
</evidence>
<keyword evidence="3 12" id="KW-1003">Cell membrane</keyword>
<keyword evidence="8 12" id="KW-0249">Electron transport</keyword>
<evidence type="ECO:0000256" key="9">
    <source>
        <dbReference type="ARBA" id="ARBA00022989"/>
    </source>
</evidence>
<feature type="transmembrane region" description="Helical" evidence="12">
    <location>
        <begin position="199"/>
        <end position="219"/>
    </location>
</feature>
<evidence type="ECO:0000256" key="7">
    <source>
        <dbReference type="ARBA" id="ARBA00022967"/>
    </source>
</evidence>
<keyword evidence="13" id="KW-0448">Lipopolysaccharide biosynthesis</keyword>
<comment type="function">
    <text evidence="12">Part of a membrane-bound complex that couples electron transfer with translocation of ions across the membrane.</text>
</comment>
<dbReference type="NCBIfam" id="TIGR02208">
    <property type="entry name" value="lipid_A_msbB"/>
    <property type="match status" value="1"/>
</dbReference>
<evidence type="ECO:0000256" key="6">
    <source>
        <dbReference type="ARBA" id="ARBA00022692"/>
    </source>
</evidence>
<protein>
    <recommendedName>
        <fullName evidence="12 13">Multifunctional fusion protein</fullName>
    </recommendedName>
    <domain>
        <recommendedName>
            <fullName evidence="12">Ion-translocating oxidoreductase complex subunit E</fullName>
            <ecNumber evidence="12">7.-.-.-</ecNumber>
        </recommendedName>
        <alternativeName>
            <fullName evidence="12">Rnf electron transport complex subunit E</fullName>
        </alternativeName>
    </domain>
    <domain>
        <recommendedName>
            <fullName evidence="13">Lipid A biosynthesis acyltransferase</fullName>
            <ecNumber evidence="13">2.3.1.243</ecNumber>
        </recommendedName>
        <alternativeName>
            <fullName evidence="13">Kdo(2)-lauroyl-lipid IV(A) acyltransferase</fullName>
        </alternativeName>
    </domain>
</protein>
<comment type="pathway">
    <text evidence="13">Bacterial outer membrane biogenesis; lipopolysaccharide biosynthesis.</text>
</comment>
<dbReference type="GO" id="GO:0016746">
    <property type="term" value="F:acyltransferase activity"/>
    <property type="evidence" value="ECO:0007669"/>
    <property type="project" value="UniProtKB-KW"/>
</dbReference>
<keyword evidence="5 13" id="KW-0808">Transferase</keyword>
<dbReference type="PANTHER" id="PTHR30586:SF0">
    <property type="entry name" value="ION-TRANSLOCATING OXIDOREDUCTASE COMPLEX SUBUNIT E"/>
    <property type="match status" value="1"/>
</dbReference>
<evidence type="ECO:0000256" key="4">
    <source>
        <dbReference type="ARBA" id="ARBA00022519"/>
    </source>
</evidence>
<gene>
    <name evidence="13" type="primary">lpxM</name>
    <name evidence="12" type="synonym">rnfE</name>
    <name evidence="14" type="ORF">F543_17070</name>
</gene>